<sequence>MSKACSILLCKNKQRVECACFKILNSQKTDKKENLNFIFYL</sequence>
<organism evidence="1 2">
    <name type="scientific">Leptospira noguchii serovar Panama str. CZ214</name>
    <dbReference type="NCBI Taxonomy" id="1001595"/>
    <lineage>
        <taxon>Bacteria</taxon>
        <taxon>Pseudomonadati</taxon>
        <taxon>Spirochaetota</taxon>
        <taxon>Spirochaetia</taxon>
        <taxon>Leptospirales</taxon>
        <taxon>Leptospiraceae</taxon>
        <taxon>Leptospira</taxon>
    </lineage>
</organism>
<dbReference type="EMBL" id="AKWY02000026">
    <property type="protein sequence ID" value="EQA70551.1"/>
    <property type="molecule type" value="Genomic_DNA"/>
</dbReference>
<dbReference type="AlphaFoldDB" id="T0GT41"/>
<dbReference type="Proteomes" id="UP000015442">
    <property type="component" value="Unassembled WGS sequence"/>
</dbReference>
<evidence type="ECO:0000313" key="1">
    <source>
        <dbReference type="EMBL" id="EQA70551.1"/>
    </source>
</evidence>
<comment type="caution">
    <text evidence="1">The sequence shown here is derived from an EMBL/GenBank/DDBJ whole genome shotgun (WGS) entry which is preliminary data.</text>
</comment>
<accession>T0GT41</accession>
<evidence type="ECO:0000313" key="2">
    <source>
        <dbReference type="Proteomes" id="UP000015442"/>
    </source>
</evidence>
<reference evidence="1 2" key="1">
    <citation type="submission" date="2013-05" db="EMBL/GenBank/DDBJ databases">
        <authorList>
            <person name="Harkins D.M."/>
            <person name="Durkin A.S."/>
            <person name="Brinkac L.M."/>
            <person name="Haft D.H."/>
            <person name="Selengut J.D."/>
            <person name="Sanka R."/>
            <person name="DePew J."/>
            <person name="Purushe J."/>
            <person name="Hartskeerl R.A."/>
            <person name="Ahmed A."/>
            <person name="van der Linden H."/>
            <person name="Goris M.G.A."/>
            <person name="Vinetz J.M."/>
            <person name="Sutton G.G."/>
            <person name="Nierman W.C."/>
            <person name="Fouts D.E."/>
        </authorList>
    </citation>
    <scope>NUCLEOTIDE SEQUENCE [LARGE SCALE GENOMIC DNA]</scope>
    <source>
        <strain evidence="1 2">CZ214</strain>
    </source>
</reference>
<protein>
    <submittedName>
        <fullName evidence="1">Uncharacterized protein</fullName>
    </submittedName>
</protein>
<proteinExistence type="predicted"/>
<gene>
    <name evidence="1" type="ORF">LEP1GSC059_4511</name>
</gene>
<name>T0GT41_9LEPT</name>